<evidence type="ECO:0000313" key="2">
    <source>
        <dbReference type="Proteomes" id="UP000054893"/>
    </source>
</evidence>
<evidence type="ECO:0000313" key="1">
    <source>
        <dbReference type="EMBL" id="SAL50037.1"/>
    </source>
</evidence>
<dbReference type="AlphaFoldDB" id="A0A158I0Q2"/>
<organism evidence="1 2">
    <name type="scientific">Caballeronia sordidicola</name>
    <name type="common">Burkholderia sordidicola</name>
    <dbReference type="NCBI Taxonomy" id="196367"/>
    <lineage>
        <taxon>Bacteria</taxon>
        <taxon>Pseudomonadati</taxon>
        <taxon>Pseudomonadota</taxon>
        <taxon>Betaproteobacteria</taxon>
        <taxon>Burkholderiales</taxon>
        <taxon>Burkholderiaceae</taxon>
        <taxon>Caballeronia</taxon>
    </lineage>
</organism>
<protein>
    <submittedName>
        <fullName evidence="1">Uncharacterized protein</fullName>
    </submittedName>
</protein>
<dbReference type="Proteomes" id="UP000054893">
    <property type="component" value="Unassembled WGS sequence"/>
</dbReference>
<sequence>MPRVAAIDTWSTGSPVRREVKSLNKKKHSKARLDPIPLTHNRSALSEVPLKLRVVLFRMCRQLVKVVEQIRWILVHTKGAGTL</sequence>
<dbReference type="EMBL" id="FCOC02000023">
    <property type="protein sequence ID" value="SAL50037.1"/>
    <property type="molecule type" value="Genomic_DNA"/>
</dbReference>
<gene>
    <name evidence="1" type="ORF">AWB64_05270</name>
</gene>
<accession>A0A158I0Q2</accession>
<reference evidence="1 2" key="1">
    <citation type="submission" date="2016-01" db="EMBL/GenBank/DDBJ databases">
        <authorList>
            <person name="Oliw E.H."/>
        </authorList>
    </citation>
    <scope>NUCLEOTIDE SEQUENCE [LARGE SCALE GENOMIC DNA]</scope>
    <source>
        <strain evidence="1">LMG 22029</strain>
    </source>
</reference>
<name>A0A158I0Q2_CABSO</name>
<proteinExistence type="predicted"/>